<dbReference type="AlphaFoldDB" id="A0A1E4TT56"/>
<dbReference type="SUPFAM" id="SSF56712">
    <property type="entry name" value="Prokaryotic type I DNA topoisomerase"/>
    <property type="match status" value="1"/>
</dbReference>
<keyword evidence="6 7" id="KW-0413">Isomerase</keyword>
<dbReference type="GO" id="GO:0033260">
    <property type="term" value="P:nuclear DNA replication"/>
    <property type="evidence" value="ECO:0007669"/>
    <property type="project" value="EnsemblFungi"/>
</dbReference>
<organism evidence="10 11">
    <name type="scientific">Pachysolen tannophilus NRRL Y-2460</name>
    <dbReference type="NCBI Taxonomy" id="669874"/>
    <lineage>
        <taxon>Eukaryota</taxon>
        <taxon>Fungi</taxon>
        <taxon>Dikarya</taxon>
        <taxon>Ascomycota</taxon>
        <taxon>Saccharomycotina</taxon>
        <taxon>Pichiomycetes</taxon>
        <taxon>Pachysolenaceae</taxon>
        <taxon>Pachysolen</taxon>
    </lineage>
</organism>
<dbReference type="PROSITE" id="PS52039">
    <property type="entry name" value="TOPO_IA_2"/>
    <property type="match status" value="1"/>
</dbReference>
<comment type="function">
    <text evidence="7">Introduces a single-strand break via transesterification at a target site in duplex DNA. Releases the supercoiling and torsional tension of DNA introduced during the DNA replication and transcription by transiently cleaving and rejoining one strand of the DNA duplex. The scissile phosphodiester is attacked by the catalytic tyrosine of the enzyme, resulting in the formation of a DNA-(5'-phosphotyrosyl)-enzyme intermediate and the expulsion of a 3'-OH DNA strand.</text>
</comment>
<dbReference type="GO" id="GO:0007004">
    <property type="term" value="P:telomere maintenance via telomerase"/>
    <property type="evidence" value="ECO:0007669"/>
    <property type="project" value="EnsemblFungi"/>
</dbReference>
<dbReference type="PANTHER" id="PTHR11390:SF21">
    <property type="entry name" value="DNA TOPOISOMERASE 3-ALPHA"/>
    <property type="match status" value="1"/>
</dbReference>
<dbReference type="PROSITE" id="PS50880">
    <property type="entry name" value="TOPRIM"/>
    <property type="match status" value="1"/>
</dbReference>
<name>A0A1E4TT56_PACTA</name>
<accession>A0A1E4TT56</accession>
<dbReference type="GO" id="GO:0007064">
    <property type="term" value="P:mitotic sister chromatid cohesion"/>
    <property type="evidence" value="ECO:0007669"/>
    <property type="project" value="EnsemblFungi"/>
</dbReference>
<dbReference type="CDD" id="cd00186">
    <property type="entry name" value="TOP1Ac"/>
    <property type="match status" value="1"/>
</dbReference>
<dbReference type="InterPro" id="IPR034144">
    <property type="entry name" value="TOPRIM_TopoIII"/>
</dbReference>
<dbReference type="GO" id="GO:0003677">
    <property type="term" value="F:DNA binding"/>
    <property type="evidence" value="ECO:0007669"/>
    <property type="project" value="UniProtKB-KW"/>
</dbReference>
<dbReference type="Gene3D" id="3.40.50.140">
    <property type="match status" value="1"/>
</dbReference>
<evidence type="ECO:0000256" key="6">
    <source>
        <dbReference type="ARBA" id="ARBA00023235"/>
    </source>
</evidence>
<dbReference type="InterPro" id="IPR013824">
    <property type="entry name" value="Topo_IA_cen_sub1"/>
</dbReference>
<dbReference type="Gene3D" id="1.10.290.10">
    <property type="entry name" value="Topoisomerase I, domain 4"/>
    <property type="match status" value="1"/>
</dbReference>
<dbReference type="STRING" id="669874.A0A1E4TT56"/>
<evidence type="ECO:0000256" key="5">
    <source>
        <dbReference type="ARBA" id="ARBA00023125"/>
    </source>
</evidence>
<protein>
    <recommendedName>
        <fullName evidence="3 7">DNA topoisomerase</fullName>
        <ecNumber evidence="3 7">5.6.2.1</ecNumber>
    </recommendedName>
</protein>
<dbReference type="InterPro" id="IPR023405">
    <property type="entry name" value="Topo_IA_core_domain"/>
</dbReference>
<dbReference type="GO" id="GO:0140226">
    <property type="term" value="F:RNA topoisomerase activity"/>
    <property type="evidence" value="ECO:0007669"/>
    <property type="project" value="EnsemblFungi"/>
</dbReference>
<dbReference type="SMART" id="SM00437">
    <property type="entry name" value="TOP1Ac"/>
    <property type="match status" value="1"/>
</dbReference>
<evidence type="ECO:0000313" key="11">
    <source>
        <dbReference type="Proteomes" id="UP000094236"/>
    </source>
</evidence>
<evidence type="ECO:0000259" key="9">
    <source>
        <dbReference type="PROSITE" id="PS52039"/>
    </source>
</evidence>
<keyword evidence="11" id="KW-1185">Reference proteome</keyword>
<evidence type="ECO:0000256" key="4">
    <source>
        <dbReference type="ARBA" id="ARBA00023029"/>
    </source>
</evidence>
<dbReference type="GO" id="GO:0007131">
    <property type="term" value="P:reciprocal meiotic recombination"/>
    <property type="evidence" value="ECO:0007669"/>
    <property type="project" value="EnsemblFungi"/>
</dbReference>
<sequence length="623" mass="70742">MRVLCVAEKPSIAKSVAHTLSGGNVTQVRNSNNKYIKNYDFKFNFGNDIGLSEVTMTSVTGHLSSTDFAAQYAWAKCTPSRLFDAPTIEKIDDNEKKIADNIAKEARYANYLMIWTDCDREGEYIGYEIVKAARTSNSNITLENTLRAQFSHLERTHIVRAAKNPIRLDQNAIAAVATRMELDLRTGASFTRFLTNLYQSKCDKDFGVISYGGCQFPTLGFIVDRYKRVKNFISEPFWYIDLDLRKDGQKVTFRWLRPHIFDRLTAVLFYERSFLEANDRGIITKIESKPTKNWRPLPLTTVELQKNCSKYLRMSAKQVLDCAEKLYNQGYVSYPRTETDSFPKAMDLKDLISKQTQNSQWGTYASDLINNDKFKQPRSGNHDDKAHPPIHPIMHSDGSNLSANEKKIYEYIVRHFLACCSDDGKGSSTTVTLKWGIELFQASGLVVLEKNYLDIYPYYKWESSKQLPKFEPNEPIKITKVELASGETSPPTHMTEAELIALMDANGIGTDATIADHIEKIVARSYVNLQTAPGRGTTKYFVPTVLGMALVDGFNQIGLDNISLSKPFLRKNLELKLKGIVEGSCSRNQVLHEMLDMYRQAFALSNQKQDILVTAYRDSNNLY</sequence>
<dbReference type="Pfam" id="PF01751">
    <property type="entry name" value="Toprim"/>
    <property type="match status" value="1"/>
</dbReference>
<dbReference type="GO" id="GO:0006301">
    <property type="term" value="P:DNA damage tolerance"/>
    <property type="evidence" value="ECO:0007669"/>
    <property type="project" value="EnsemblFungi"/>
</dbReference>
<dbReference type="OrthoDB" id="430051at2759"/>
<proteinExistence type="inferred from homology"/>
<dbReference type="FunFam" id="1.10.290.10:FF:000001">
    <property type="entry name" value="DNA topoisomerase"/>
    <property type="match status" value="1"/>
</dbReference>
<keyword evidence="5 7" id="KW-0238">DNA-binding</keyword>
<dbReference type="Proteomes" id="UP000094236">
    <property type="component" value="Unassembled WGS sequence"/>
</dbReference>
<dbReference type="GO" id="GO:0000724">
    <property type="term" value="P:double-strand break repair via homologous recombination"/>
    <property type="evidence" value="ECO:0007669"/>
    <property type="project" value="EnsemblFungi"/>
</dbReference>
<feature type="domain" description="Topo IA-type catalytic" evidence="9">
    <location>
        <begin position="169"/>
        <end position="602"/>
    </location>
</feature>
<evidence type="ECO:0000256" key="1">
    <source>
        <dbReference type="ARBA" id="ARBA00000213"/>
    </source>
</evidence>
<evidence type="ECO:0000256" key="3">
    <source>
        <dbReference type="ARBA" id="ARBA00012891"/>
    </source>
</evidence>
<dbReference type="SMART" id="SM00436">
    <property type="entry name" value="TOP1Bc"/>
    <property type="match status" value="1"/>
</dbReference>
<dbReference type="InterPro" id="IPR003602">
    <property type="entry name" value="Topo_IA_DNA-bd_dom"/>
</dbReference>
<dbReference type="GO" id="GO:0031422">
    <property type="term" value="C:RecQ family helicase-topoisomerase III complex"/>
    <property type="evidence" value="ECO:0007669"/>
    <property type="project" value="EnsemblFungi"/>
</dbReference>
<comment type="catalytic activity">
    <reaction evidence="1 7">
        <text>ATP-independent breakage of single-stranded DNA, followed by passage and rejoining.</text>
        <dbReference type="EC" id="5.6.2.1"/>
    </reaction>
</comment>
<dbReference type="GO" id="GO:0005634">
    <property type="term" value="C:nucleus"/>
    <property type="evidence" value="ECO:0007669"/>
    <property type="project" value="EnsemblFungi"/>
</dbReference>
<evidence type="ECO:0000313" key="10">
    <source>
        <dbReference type="EMBL" id="ODV94963.1"/>
    </source>
</evidence>
<dbReference type="PRINTS" id="PR00417">
    <property type="entry name" value="PRTPISMRASEI"/>
</dbReference>
<dbReference type="EC" id="5.6.2.1" evidence="3 7"/>
<dbReference type="InterPro" id="IPR003601">
    <property type="entry name" value="Topo_IA_2"/>
</dbReference>
<dbReference type="Pfam" id="PF01131">
    <property type="entry name" value="Topoisom_bac"/>
    <property type="match status" value="1"/>
</dbReference>
<dbReference type="EMBL" id="KV454015">
    <property type="protein sequence ID" value="ODV94963.1"/>
    <property type="molecule type" value="Genomic_DNA"/>
</dbReference>
<evidence type="ECO:0000259" key="8">
    <source>
        <dbReference type="PROSITE" id="PS50880"/>
    </source>
</evidence>
<feature type="domain" description="Toprim" evidence="8">
    <location>
        <begin position="2"/>
        <end position="148"/>
    </location>
</feature>
<evidence type="ECO:0000256" key="2">
    <source>
        <dbReference type="ARBA" id="ARBA00009446"/>
    </source>
</evidence>
<dbReference type="GO" id="GO:0000722">
    <property type="term" value="P:telomere maintenance via recombination"/>
    <property type="evidence" value="ECO:0007669"/>
    <property type="project" value="EnsemblFungi"/>
</dbReference>
<reference evidence="11" key="1">
    <citation type="submission" date="2016-05" db="EMBL/GenBank/DDBJ databases">
        <title>Comparative genomics of biotechnologically important yeasts.</title>
        <authorList>
            <consortium name="DOE Joint Genome Institute"/>
            <person name="Riley R."/>
            <person name="Haridas S."/>
            <person name="Wolfe K.H."/>
            <person name="Lopes M.R."/>
            <person name="Hittinger C.T."/>
            <person name="Goker M."/>
            <person name="Salamov A."/>
            <person name="Wisecaver J."/>
            <person name="Long T.M."/>
            <person name="Aerts A.L."/>
            <person name="Barry K."/>
            <person name="Choi C."/>
            <person name="Clum A."/>
            <person name="Coughlan A.Y."/>
            <person name="Deshpande S."/>
            <person name="Douglass A.P."/>
            <person name="Hanson S.J."/>
            <person name="Klenk H.-P."/>
            <person name="Labutti K."/>
            <person name="Lapidus A."/>
            <person name="Lindquist E."/>
            <person name="Lipzen A."/>
            <person name="Meier-Kolthoff J.P."/>
            <person name="Ohm R.A."/>
            <person name="Otillar R.P."/>
            <person name="Pangilinan J."/>
            <person name="Peng Y."/>
            <person name="Rokas A."/>
            <person name="Rosa C.A."/>
            <person name="Scheuner C."/>
            <person name="Sibirny A.A."/>
            <person name="Slot J.C."/>
            <person name="Stielow J.B."/>
            <person name="Sun H."/>
            <person name="Kurtzman C.P."/>
            <person name="Blackwell M."/>
            <person name="Grigoriev I.V."/>
            <person name="Jeffries T.W."/>
        </authorList>
    </citation>
    <scope>NUCLEOTIDE SEQUENCE [LARGE SCALE GENOMIC DNA]</scope>
    <source>
        <strain evidence="11">NRRL Y-2460</strain>
    </source>
</reference>
<dbReference type="GO" id="GO:0000018">
    <property type="term" value="P:regulation of DNA recombination"/>
    <property type="evidence" value="ECO:0007669"/>
    <property type="project" value="EnsemblFungi"/>
</dbReference>
<dbReference type="InterPro" id="IPR013826">
    <property type="entry name" value="Topo_IA_cen_sub3"/>
</dbReference>
<dbReference type="InterPro" id="IPR000380">
    <property type="entry name" value="Topo_IA"/>
</dbReference>
<dbReference type="GO" id="GO:0035861">
    <property type="term" value="C:site of double-strand break"/>
    <property type="evidence" value="ECO:0007669"/>
    <property type="project" value="EnsemblFungi"/>
</dbReference>
<dbReference type="PANTHER" id="PTHR11390">
    <property type="entry name" value="PROKARYOTIC DNA TOPOISOMERASE"/>
    <property type="match status" value="1"/>
</dbReference>
<dbReference type="Gene3D" id="2.70.20.10">
    <property type="entry name" value="Topoisomerase I, domain 3"/>
    <property type="match status" value="1"/>
</dbReference>
<comment type="similarity">
    <text evidence="2 7">Belongs to the type IA topoisomerase family.</text>
</comment>
<dbReference type="InterPro" id="IPR013825">
    <property type="entry name" value="Topo_IA_cen_sub2"/>
</dbReference>
<evidence type="ECO:0000256" key="7">
    <source>
        <dbReference type="RuleBase" id="RU362092"/>
    </source>
</evidence>
<dbReference type="CDD" id="cd03362">
    <property type="entry name" value="TOPRIM_TopoIA_TopoIII"/>
    <property type="match status" value="1"/>
</dbReference>
<dbReference type="Gene3D" id="1.10.460.10">
    <property type="entry name" value="Topoisomerase I, domain 2"/>
    <property type="match status" value="1"/>
</dbReference>
<dbReference type="InterPro" id="IPR006171">
    <property type="entry name" value="TOPRIM_dom"/>
</dbReference>
<dbReference type="GO" id="GO:0003917">
    <property type="term" value="F:DNA topoisomerase type I (single strand cut, ATP-independent) activity"/>
    <property type="evidence" value="ECO:0007669"/>
    <property type="project" value="UniProtKB-EC"/>
</dbReference>
<gene>
    <name evidence="10" type="ORF">PACTADRAFT_76547</name>
</gene>
<dbReference type="FunFam" id="3.40.50.140:FF:000005">
    <property type="entry name" value="DNA topoisomerase"/>
    <property type="match status" value="1"/>
</dbReference>
<dbReference type="GO" id="GO:0006265">
    <property type="term" value="P:DNA topological change"/>
    <property type="evidence" value="ECO:0007669"/>
    <property type="project" value="EnsemblFungi"/>
</dbReference>
<dbReference type="SMART" id="SM00493">
    <property type="entry name" value="TOPRIM"/>
    <property type="match status" value="1"/>
</dbReference>
<keyword evidence="4 7" id="KW-0799">Topoisomerase</keyword>
<dbReference type="InterPro" id="IPR013497">
    <property type="entry name" value="Topo_IA_cen"/>
</dbReference>